<evidence type="ECO:0000313" key="5">
    <source>
        <dbReference type="EMBL" id="EQC36477.1"/>
    </source>
</evidence>
<feature type="repeat" description="ANK" evidence="2">
    <location>
        <begin position="1413"/>
        <end position="1445"/>
    </location>
</feature>
<name>T0S1G4_SAPDV</name>
<feature type="domain" description="WW" evidence="4">
    <location>
        <begin position="202"/>
        <end position="230"/>
    </location>
</feature>
<gene>
    <name evidence="5" type="ORF">SDRG_05931</name>
</gene>
<dbReference type="Pfam" id="PF12796">
    <property type="entry name" value="Ank_2"/>
    <property type="match status" value="1"/>
</dbReference>
<dbReference type="Gene3D" id="1.25.40.20">
    <property type="entry name" value="Ankyrin repeat-containing domain"/>
    <property type="match status" value="1"/>
</dbReference>
<feature type="compositionally biased region" description="Low complexity" evidence="3">
    <location>
        <begin position="239"/>
        <end position="250"/>
    </location>
</feature>
<dbReference type="STRING" id="1156394.T0S1G4"/>
<dbReference type="PROSITE" id="PS50297">
    <property type="entry name" value="ANK_REP_REGION"/>
    <property type="match status" value="1"/>
</dbReference>
<dbReference type="eggNOG" id="ENOG502S7JB">
    <property type="taxonomic scope" value="Eukaryota"/>
</dbReference>
<keyword evidence="1" id="KW-0446">Lipid-binding</keyword>
<evidence type="ECO:0000256" key="1">
    <source>
        <dbReference type="ARBA" id="ARBA00023121"/>
    </source>
</evidence>
<accession>T0S1G4</accession>
<dbReference type="Proteomes" id="UP000030762">
    <property type="component" value="Unassembled WGS sequence"/>
</dbReference>
<dbReference type="GO" id="GO:0000062">
    <property type="term" value="F:fatty-acyl-CoA binding"/>
    <property type="evidence" value="ECO:0007669"/>
    <property type="project" value="TreeGrafter"/>
</dbReference>
<dbReference type="GeneID" id="19946658"/>
<dbReference type="InterPro" id="IPR002110">
    <property type="entry name" value="Ankyrin_rpt"/>
</dbReference>
<dbReference type="SUPFAM" id="SSF51045">
    <property type="entry name" value="WW domain"/>
    <property type="match status" value="1"/>
</dbReference>
<feature type="repeat" description="ANK" evidence="2">
    <location>
        <begin position="1446"/>
        <end position="1478"/>
    </location>
</feature>
<dbReference type="PANTHER" id="PTHR24119:SF0">
    <property type="entry name" value="ACYL-COA-BINDING DOMAIN-CONTAINING PROTEIN 6"/>
    <property type="match status" value="1"/>
</dbReference>
<evidence type="ECO:0000259" key="4">
    <source>
        <dbReference type="PROSITE" id="PS50020"/>
    </source>
</evidence>
<dbReference type="PANTHER" id="PTHR24119">
    <property type="entry name" value="ACYL-COA-BINDING DOMAIN-CONTAINING PROTEIN 6"/>
    <property type="match status" value="1"/>
</dbReference>
<dbReference type="PROSITE" id="PS50088">
    <property type="entry name" value="ANK_REPEAT"/>
    <property type="match status" value="2"/>
</dbReference>
<evidence type="ECO:0000313" key="6">
    <source>
        <dbReference type="Proteomes" id="UP000030762"/>
    </source>
</evidence>
<dbReference type="InterPro" id="IPR036020">
    <property type="entry name" value="WW_dom_sf"/>
</dbReference>
<evidence type="ECO:0000256" key="3">
    <source>
        <dbReference type="SAM" id="MobiDB-lite"/>
    </source>
</evidence>
<feature type="region of interest" description="Disordered" evidence="3">
    <location>
        <begin position="984"/>
        <end position="1009"/>
    </location>
</feature>
<dbReference type="InterPro" id="IPR001202">
    <property type="entry name" value="WW_dom"/>
</dbReference>
<proteinExistence type="predicted"/>
<dbReference type="PROSITE" id="PS50096">
    <property type="entry name" value="IQ"/>
    <property type="match status" value="1"/>
</dbReference>
<dbReference type="Gene3D" id="2.20.70.10">
    <property type="match status" value="1"/>
</dbReference>
<feature type="compositionally biased region" description="Basic residues" evidence="3">
    <location>
        <begin position="1"/>
        <end position="10"/>
    </location>
</feature>
<dbReference type="SMART" id="SM00248">
    <property type="entry name" value="ANK"/>
    <property type="match status" value="2"/>
</dbReference>
<keyword evidence="2" id="KW-0040">ANK repeat</keyword>
<feature type="region of interest" description="Disordered" evidence="3">
    <location>
        <begin position="1"/>
        <end position="20"/>
    </location>
</feature>
<dbReference type="RefSeq" id="XP_008609898.1">
    <property type="nucleotide sequence ID" value="XM_008611676.1"/>
</dbReference>
<dbReference type="InterPro" id="IPR036770">
    <property type="entry name" value="Ankyrin_rpt-contain_sf"/>
</dbReference>
<dbReference type="InParanoid" id="T0S1G4"/>
<sequence length="1495" mass="164570">MPFFRFRRKKPAEAPTEPTPEVQELVAIEAETSTLLQAVATPSPTKKRPRKVVGRVTIEVLDSVPPTPASDEPVDVPVADAGPVIAPALPPMNDDALQFADEEARVRGRLDTFIPASIPAKDAVENQLTQLQHEKDRLEKRTAIPSPVHQGSAPELEFDILLPPSEKESTDSAATQIQAVARGFVTRRATRRASALEEAAKWREVHDPERGETWYYNSATGQSQWAPPTGALGPPRPTSPQQRPSSGSRTTLLPPLSPRQNLSLPSHPAPVSPLLSSPVLPSLGKEPFVLQDVDPHGDCASDASVADANVDWMDNDALFLADGSKNAKLRDTIRGALKISRFDSVSALLTHNVTFNAPKTKARGHRDIALGRKPDQFMVAVVAKKPSAKSKKAPARLATPVHVRIRDVADPGFLEASSTRASSNNNQTIASDDVPKPTQCFACWSAIKGCKCEAHTVGPARIKHASESALLCSNWEVDQLRRKYRAEEIQEVFLKANSSLRYDRVRKSYVTVIECRHPIYRAIDAATTALNKTMRRKLHVRAWFRSFLEHLRLGRVKKAGNAPSILKVRETLRNAKWCGDYASSVRSFQPVAPVTLQRFTDTPIDGVIVVPPNTPMLKHGILKTEVPRPIVLYQPRKYELLPRRCIPMPTPSFLDQIPLPVGNTYIDGLSKVSWLERVSARISLAAMYRGLMQVKACTPPRGFDVPRRTRITPPTTVLFASFGRKPTPGNLAIGGLVAEMLIYMVVTTFVPPQFGNFNVTDRRAICPPLTIDHSAMYLCLVIAPTTWHYVVRPLEHPLNSRRPPTILLVIEGEGHIACINRPEQTGEDACYGFITTLERPGLQMPDETKPVAFLPHETVLTFNVATANATVTTRADRYYPFCEPTTRESTIIEFMHLLWLGKSSRNQTQCFTTLGSQEPGEFMKNCNVEGAMGAYTPMVYRSWAYMQTSPFEEFVTDDGIAYWYEKATGRTYWTRPVLEIEKHRGPDGDIEGDVQDGVGEKATTGVGGAEARYTQKEMRAYMTKTMESPDDRAMRLKVVERSAKTNSIIKPPLHDEAESVAVRPSRPSPTKVAVPKLSFQIEKPVVSHNKGLPSTTKPTPQLQPKSPSKAVASKRLVAPNTQKLIESLTSALGASMAASSMSPNDVLQLGIGLGMGLGLRDAEVLLEDDTARNDALSDRQDDPEVAMDDEVATVRSLATTRTEMSVLPDATPDEIEIEPAKAPIPFGTTYLTHTTPGEGDTWVNKPVDFSAESQTAVDGFQGAVHRSVAKLPKNFVACANSTKTVKAETNYLPVIINKNQPRCVGLVRPRTAADEWLVVGYDPWVAGKELFNLEFVKALAIEDEDAPAAPVVAAAFIDKEGHAARQEVVSQAAKEAMELEHVMSLARHGKYAEVENLLNQPDWSLSIDMKDNAGNTLLSIACQNNNKRIAKLCLRKGADLNTQNLNGQSLLHYCHAYGFHDLMEYLMEKGARDDLVNKDGLTCYEGLDADTVEKL</sequence>
<feature type="compositionally biased region" description="Polar residues" evidence="3">
    <location>
        <begin position="1092"/>
        <end position="1106"/>
    </location>
</feature>
<protein>
    <recommendedName>
        <fullName evidence="4">WW domain-containing protein</fullName>
    </recommendedName>
</protein>
<organism evidence="5 6">
    <name type="scientific">Saprolegnia diclina (strain VS20)</name>
    <dbReference type="NCBI Taxonomy" id="1156394"/>
    <lineage>
        <taxon>Eukaryota</taxon>
        <taxon>Sar</taxon>
        <taxon>Stramenopiles</taxon>
        <taxon>Oomycota</taxon>
        <taxon>Saprolegniomycetes</taxon>
        <taxon>Saprolegniales</taxon>
        <taxon>Saprolegniaceae</taxon>
        <taxon>Saprolegnia</taxon>
    </lineage>
</organism>
<reference evidence="5 6" key="1">
    <citation type="submission" date="2012-04" db="EMBL/GenBank/DDBJ databases">
        <title>The Genome Sequence of Saprolegnia declina VS20.</title>
        <authorList>
            <consortium name="The Broad Institute Genome Sequencing Platform"/>
            <person name="Russ C."/>
            <person name="Nusbaum C."/>
            <person name="Tyler B."/>
            <person name="van West P."/>
            <person name="Dieguez-Uribeondo J."/>
            <person name="de Bruijn I."/>
            <person name="Tripathy S."/>
            <person name="Jiang R."/>
            <person name="Young S.K."/>
            <person name="Zeng Q."/>
            <person name="Gargeya S."/>
            <person name="Fitzgerald M."/>
            <person name="Haas B."/>
            <person name="Abouelleil A."/>
            <person name="Alvarado L."/>
            <person name="Arachchi H.M."/>
            <person name="Berlin A."/>
            <person name="Chapman S.B."/>
            <person name="Goldberg J."/>
            <person name="Griggs A."/>
            <person name="Gujja S."/>
            <person name="Hansen M."/>
            <person name="Howarth C."/>
            <person name="Imamovic A."/>
            <person name="Larimer J."/>
            <person name="McCowen C."/>
            <person name="Montmayeur A."/>
            <person name="Murphy C."/>
            <person name="Neiman D."/>
            <person name="Pearson M."/>
            <person name="Priest M."/>
            <person name="Roberts A."/>
            <person name="Saif S."/>
            <person name="Shea T."/>
            <person name="Sisk P."/>
            <person name="Sykes S."/>
            <person name="Wortman J."/>
            <person name="Nusbaum C."/>
            <person name="Birren B."/>
        </authorList>
    </citation>
    <scope>NUCLEOTIDE SEQUENCE [LARGE SCALE GENOMIC DNA]</scope>
    <source>
        <strain evidence="5 6">VS20</strain>
    </source>
</reference>
<dbReference type="Pfam" id="PF00397">
    <property type="entry name" value="WW"/>
    <property type="match status" value="1"/>
</dbReference>
<keyword evidence="6" id="KW-1185">Reference proteome</keyword>
<dbReference type="OrthoDB" id="341259at2759"/>
<dbReference type="CDD" id="cd23767">
    <property type="entry name" value="IQCD"/>
    <property type="match status" value="1"/>
</dbReference>
<dbReference type="EMBL" id="JH767147">
    <property type="protein sequence ID" value="EQC36477.1"/>
    <property type="molecule type" value="Genomic_DNA"/>
</dbReference>
<dbReference type="OMA" id="CQNNNKR"/>
<evidence type="ECO:0000256" key="2">
    <source>
        <dbReference type="PROSITE-ProRule" id="PRU00023"/>
    </source>
</evidence>
<dbReference type="PROSITE" id="PS50020">
    <property type="entry name" value="WW_DOMAIN_2"/>
    <property type="match status" value="1"/>
</dbReference>
<dbReference type="SMART" id="SM00456">
    <property type="entry name" value="WW"/>
    <property type="match status" value="2"/>
</dbReference>
<dbReference type="SUPFAM" id="SSF48403">
    <property type="entry name" value="Ankyrin repeat"/>
    <property type="match status" value="1"/>
</dbReference>
<dbReference type="VEuPathDB" id="FungiDB:SDRG_05931"/>
<feature type="region of interest" description="Disordered" evidence="3">
    <location>
        <begin position="220"/>
        <end position="271"/>
    </location>
</feature>
<dbReference type="CDD" id="cd00201">
    <property type="entry name" value="WW"/>
    <property type="match status" value="1"/>
</dbReference>
<feature type="region of interest" description="Disordered" evidence="3">
    <location>
        <begin position="1085"/>
        <end position="1113"/>
    </location>
</feature>